<dbReference type="STRING" id="883161.HMPREF9306_00116"/>
<evidence type="ECO:0000256" key="3">
    <source>
        <dbReference type="ARBA" id="ARBA00023152"/>
    </source>
</evidence>
<feature type="binding site" evidence="5 7">
    <location>
        <begin position="148"/>
        <end position="149"/>
    </location>
    <ligand>
        <name>substrate</name>
    </ligand>
</feature>
<evidence type="ECO:0000256" key="5">
    <source>
        <dbReference type="HAMAP-Rule" id="MF_01039"/>
    </source>
</evidence>
<proteinExistence type="inferred from homology"/>
<dbReference type="FunFam" id="3.40.50.1240:FF:000012">
    <property type="entry name" value="Phosphoglycerate mutase 1"/>
    <property type="match status" value="1"/>
</dbReference>
<dbReference type="EC" id="5.4.2.11" evidence="5 9"/>
<dbReference type="GO" id="GO:0006094">
    <property type="term" value="P:gluconeogenesis"/>
    <property type="evidence" value="ECO:0007669"/>
    <property type="project" value="UniProtKB-UniRule"/>
</dbReference>
<feature type="binding site" evidence="5 7">
    <location>
        <position position="94"/>
    </location>
    <ligand>
        <name>substrate</name>
    </ligand>
</feature>
<dbReference type="NCBIfam" id="NF010718">
    <property type="entry name" value="PRK14120.1"/>
    <property type="match status" value="1"/>
</dbReference>
<dbReference type="AlphaFoldDB" id="S2W4F6"/>
<dbReference type="SMART" id="SM00855">
    <property type="entry name" value="PGAM"/>
    <property type="match status" value="1"/>
</dbReference>
<feature type="binding site" evidence="5 7">
    <location>
        <position position="132"/>
    </location>
    <ligand>
        <name>substrate</name>
    </ligand>
</feature>
<feature type="binding site" evidence="5 7">
    <location>
        <begin position="121"/>
        <end position="124"/>
    </location>
    <ligand>
        <name>substrate</name>
    </ligand>
</feature>
<dbReference type="GO" id="GO:0006096">
    <property type="term" value="P:glycolytic process"/>
    <property type="evidence" value="ECO:0007669"/>
    <property type="project" value="UniProtKB-UniRule"/>
</dbReference>
<dbReference type="PROSITE" id="PS00175">
    <property type="entry name" value="PG_MUTASE"/>
    <property type="match status" value="1"/>
</dbReference>
<evidence type="ECO:0000256" key="4">
    <source>
        <dbReference type="ARBA" id="ARBA00023235"/>
    </source>
</evidence>
<dbReference type="PANTHER" id="PTHR11931">
    <property type="entry name" value="PHOSPHOGLYCERATE MUTASE"/>
    <property type="match status" value="1"/>
</dbReference>
<evidence type="ECO:0000256" key="2">
    <source>
        <dbReference type="ARBA" id="ARBA00022432"/>
    </source>
</evidence>
<sequence>MTRTVNIRATLGLNWVKVAVDKTSIRVCAYARSMTAKLILLRHGESKWNKKNLFTGWVDVDLNEKGVSEATRGGELLAEQNLLPDVVHTSVLRRAIHTAYLALDACDRHWIPVKRSWRLNERHYGKLQGLDKSEIRDQFGEDQFMAWRRSFDQPPPAIDKDGEWSQFDDPRYADLPSEVRPLTECLKDVVKRMLPYWYDQIVPDLRAGKTVLITAHGNSLRALVKHLDGIGDDEISKLNIPTGIPLYYELDDDLKPVTKGGRYLDPEAAEAGVKAVANQGK</sequence>
<dbReference type="GO" id="GO:0004619">
    <property type="term" value="F:phosphoglycerate mutase activity"/>
    <property type="evidence" value="ECO:0007669"/>
    <property type="project" value="UniProtKB-UniRule"/>
</dbReference>
<protein>
    <recommendedName>
        <fullName evidence="5 9">2,3-bisphosphoglycerate-dependent phosphoglycerate mutase</fullName>
        <shortName evidence="5">BPG-dependent PGAM</shortName>
        <shortName evidence="5">PGAM</shortName>
        <shortName evidence="5">Phosphoglyceromutase</shortName>
        <shortName evidence="5">dPGM</shortName>
        <ecNumber evidence="5 9">5.4.2.11</ecNumber>
    </recommendedName>
</protein>
<evidence type="ECO:0000256" key="9">
    <source>
        <dbReference type="RuleBase" id="RU004512"/>
    </source>
</evidence>
<dbReference type="HAMAP" id="MF_01039">
    <property type="entry name" value="PGAM_GpmA"/>
    <property type="match status" value="1"/>
</dbReference>
<evidence type="ECO:0000256" key="7">
    <source>
        <dbReference type="PIRSR" id="PIRSR613078-2"/>
    </source>
</evidence>
<dbReference type="InterPro" id="IPR005952">
    <property type="entry name" value="Phosphogly_mut1"/>
</dbReference>
<evidence type="ECO:0000313" key="10">
    <source>
        <dbReference type="EMBL" id="EPD34081.1"/>
    </source>
</evidence>
<dbReference type="NCBIfam" id="NF010713">
    <property type="entry name" value="PRK14115.1"/>
    <property type="match status" value="1"/>
</dbReference>
<reference evidence="10 11" key="1">
    <citation type="submission" date="2013-04" db="EMBL/GenBank/DDBJ databases">
        <title>The Genome Sequence of Propionimicrobium lymphophilum ACS-093-V-SCH5.</title>
        <authorList>
            <consortium name="The Broad Institute Genomics Platform"/>
            <person name="Earl A."/>
            <person name="Ward D."/>
            <person name="Feldgarden M."/>
            <person name="Gevers D."/>
            <person name="Saerens B."/>
            <person name="Vaneechoutte M."/>
            <person name="Walker B."/>
            <person name="Young S."/>
            <person name="Zeng Q."/>
            <person name="Gargeya S."/>
            <person name="Fitzgerald M."/>
            <person name="Haas B."/>
            <person name="Abouelleil A."/>
            <person name="Allen A.W."/>
            <person name="Alvarado L."/>
            <person name="Arachchi H.M."/>
            <person name="Berlin A.M."/>
            <person name="Chapman S.B."/>
            <person name="Gainer-Dewar J."/>
            <person name="Goldberg J."/>
            <person name="Griggs A."/>
            <person name="Gujja S."/>
            <person name="Hansen M."/>
            <person name="Howarth C."/>
            <person name="Imamovic A."/>
            <person name="Ireland A."/>
            <person name="Larimer J."/>
            <person name="McCowan C."/>
            <person name="Murphy C."/>
            <person name="Pearson M."/>
            <person name="Poon T.W."/>
            <person name="Priest M."/>
            <person name="Roberts A."/>
            <person name="Saif S."/>
            <person name="Shea T."/>
            <person name="Sisk P."/>
            <person name="Sykes S."/>
            <person name="Wortman J."/>
            <person name="Nusbaum C."/>
            <person name="Birren B."/>
        </authorList>
    </citation>
    <scope>NUCLEOTIDE SEQUENCE [LARGE SCALE GENOMIC DNA]</scope>
    <source>
        <strain evidence="10 11">ACS-093-V-SCH5</strain>
    </source>
</reference>
<dbReference type="UniPathway" id="UPA00109">
    <property type="reaction ID" value="UER00186"/>
</dbReference>
<dbReference type="InterPro" id="IPR013078">
    <property type="entry name" value="His_Pase_superF_clade-1"/>
</dbReference>
<feature type="binding site" evidence="5 7">
    <location>
        <begin position="55"/>
        <end position="56"/>
    </location>
    <ligand>
        <name>substrate</name>
    </ligand>
</feature>
<comment type="function">
    <text evidence="5 9">Catalyzes the interconversion of 2-phosphoglycerate and 3-phosphoglycerate.</text>
</comment>
<comment type="pathway">
    <text evidence="5 9">Carbohydrate degradation; glycolysis; pyruvate from D-glyceraldehyde 3-phosphate: step 3/5.</text>
</comment>
<keyword evidence="3 5" id="KW-0324">Glycolysis</keyword>
<dbReference type="InterPro" id="IPR001345">
    <property type="entry name" value="PG/BPGM_mutase_AS"/>
</dbReference>
<evidence type="ECO:0000256" key="1">
    <source>
        <dbReference type="ARBA" id="ARBA00006717"/>
    </source>
</evidence>
<feature type="site" description="Transition state stabilizer" evidence="5 8">
    <location>
        <position position="216"/>
    </location>
</feature>
<dbReference type="InterPro" id="IPR029033">
    <property type="entry name" value="His_PPase_superfam"/>
</dbReference>
<dbReference type="HOGENOM" id="CLU_033323_1_1_11"/>
<dbReference type="SUPFAM" id="SSF53254">
    <property type="entry name" value="Phosphoglycerate mutase-like"/>
    <property type="match status" value="1"/>
</dbReference>
<organism evidence="10 11">
    <name type="scientific">Propionimicrobium lymphophilum ACS-093-V-SCH5</name>
    <dbReference type="NCBI Taxonomy" id="883161"/>
    <lineage>
        <taxon>Bacteria</taxon>
        <taxon>Bacillati</taxon>
        <taxon>Actinomycetota</taxon>
        <taxon>Actinomycetes</taxon>
        <taxon>Propionibacteriales</taxon>
        <taxon>Propionibacteriaceae</taxon>
        <taxon>Propionimicrobium</taxon>
    </lineage>
</organism>
<evidence type="ECO:0000256" key="8">
    <source>
        <dbReference type="PIRSR" id="PIRSR613078-3"/>
    </source>
</evidence>
<feature type="active site" description="Tele-phosphohistidine intermediate" evidence="5 6">
    <location>
        <position position="43"/>
    </location>
</feature>
<dbReference type="Proteomes" id="UP000014417">
    <property type="component" value="Unassembled WGS sequence"/>
</dbReference>
<feature type="active site" description="Proton donor/acceptor" evidence="5 6">
    <location>
        <position position="121"/>
    </location>
</feature>
<feature type="binding site" evidence="5 7">
    <location>
        <begin position="42"/>
        <end position="49"/>
    </location>
    <ligand>
        <name>substrate</name>
    </ligand>
</feature>
<comment type="catalytic activity">
    <reaction evidence="5 9">
        <text>(2R)-2-phosphoglycerate = (2R)-3-phosphoglycerate</text>
        <dbReference type="Rhea" id="RHEA:15901"/>
        <dbReference type="ChEBI" id="CHEBI:58272"/>
        <dbReference type="ChEBI" id="CHEBI:58289"/>
        <dbReference type="EC" id="5.4.2.11"/>
    </reaction>
</comment>
<dbReference type="Gene3D" id="3.40.50.1240">
    <property type="entry name" value="Phosphoglycerate mutase-like"/>
    <property type="match status" value="1"/>
</dbReference>
<accession>S2W4F6</accession>
<dbReference type="Pfam" id="PF00300">
    <property type="entry name" value="His_Phos_1"/>
    <property type="match status" value="1"/>
</dbReference>
<name>S2W4F6_9ACTN</name>
<evidence type="ECO:0000256" key="6">
    <source>
        <dbReference type="PIRSR" id="PIRSR613078-1"/>
    </source>
</evidence>
<feature type="binding site" evidence="5 7">
    <location>
        <begin position="217"/>
        <end position="218"/>
    </location>
    <ligand>
        <name>substrate</name>
    </ligand>
</feature>
<dbReference type="CDD" id="cd07067">
    <property type="entry name" value="HP_PGM_like"/>
    <property type="match status" value="1"/>
</dbReference>
<keyword evidence="2 5" id="KW-0312">Gluconeogenesis</keyword>
<dbReference type="NCBIfam" id="TIGR01258">
    <property type="entry name" value="pgm_1"/>
    <property type="match status" value="1"/>
</dbReference>
<gene>
    <name evidence="5" type="primary">gpmA</name>
    <name evidence="10" type="ORF">HMPREF9306_00116</name>
</gene>
<dbReference type="PATRIC" id="fig|883161.3.peg.120"/>
<comment type="similarity">
    <text evidence="1 5">Belongs to the phosphoglycerate mutase family. BPG-dependent PGAM subfamily.</text>
</comment>
<keyword evidence="4 5" id="KW-0413">Isomerase</keyword>
<dbReference type="EMBL" id="AGZR01000001">
    <property type="protein sequence ID" value="EPD34081.1"/>
    <property type="molecule type" value="Genomic_DNA"/>
</dbReference>
<keyword evidence="11" id="KW-1185">Reference proteome</keyword>
<evidence type="ECO:0000313" key="11">
    <source>
        <dbReference type="Proteomes" id="UP000014417"/>
    </source>
</evidence>
<comment type="caution">
    <text evidence="10">The sequence shown here is derived from an EMBL/GenBank/DDBJ whole genome shotgun (WGS) entry which is preliminary data.</text>
</comment>